<gene>
    <name evidence="1" type="ordered locus">Os11g0302750</name>
    <name evidence="1" type="ORF">OSNPB_110302750</name>
</gene>
<proteinExistence type="predicted"/>
<reference evidence="1 2" key="3">
    <citation type="journal article" date="2013" name="Rice">
        <title>Improvement of the Oryza sativa Nipponbare reference genome using next generation sequence and optical map data.</title>
        <authorList>
            <person name="Kawahara Y."/>
            <person name="de la Bastide M."/>
            <person name="Hamilton J.P."/>
            <person name="Kanamori H."/>
            <person name="McCombie W.R."/>
            <person name="Ouyang S."/>
            <person name="Schwartz D.C."/>
            <person name="Tanaka T."/>
            <person name="Wu J."/>
            <person name="Zhou S."/>
            <person name="Childs K.L."/>
            <person name="Davidson R.M."/>
            <person name="Lin H."/>
            <person name="Quesada-Ocampo L."/>
            <person name="Vaillancourt B."/>
            <person name="Sakai H."/>
            <person name="Lee S.S."/>
            <person name="Kim J."/>
            <person name="Numa H."/>
            <person name="Itoh T."/>
            <person name="Buell C.R."/>
            <person name="Matsumoto T."/>
        </authorList>
    </citation>
    <scope>NUCLEOTIDE SEQUENCE [LARGE SCALE GENOMIC DNA]</scope>
    <source>
        <strain evidence="2">cv. Nipponbare</strain>
    </source>
</reference>
<keyword evidence="2" id="KW-1185">Reference proteome</keyword>
<protein>
    <submittedName>
        <fullName evidence="1">Os11g0302750 protein</fullName>
    </submittedName>
</protein>
<dbReference type="Gramene" id="Os11t0302750-00">
    <property type="protein sequence ID" value="Os11t0302750-00"/>
    <property type="gene ID" value="Os11g0302750"/>
</dbReference>
<dbReference type="EMBL" id="AP014967">
    <property type="protein sequence ID" value="BAT13690.1"/>
    <property type="molecule type" value="Genomic_DNA"/>
</dbReference>
<accession>A0A0N7KST2</accession>
<evidence type="ECO:0000313" key="2">
    <source>
        <dbReference type="Proteomes" id="UP000059680"/>
    </source>
</evidence>
<reference evidence="1 2" key="2">
    <citation type="journal article" date="2013" name="Plant Cell Physiol.">
        <title>Rice Annotation Project Database (RAP-DB): an integrative and interactive database for rice genomics.</title>
        <authorList>
            <person name="Sakai H."/>
            <person name="Lee S.S."/>
            <person name="Tanaka T."/>
            <person name="Numa H."/>
            <person name="Kim J."/>
            <person name="Kawahara Y."/>
            <person name="Wakimoto H."/>
            <person name="Yang C.C."/>
            <person name="Iwamoto M."/>
            <person name="Abe T."/>
            <person name="Yamada Y."/>
            <person name="Muto A."/>
            <person name="Inokuchi H."/>
            <person name="Ikemura T."/>
            <person name="Matsumoto T."/>
            <person name="Sasaki T."/>
            <person name="Itoh T."/>
        </authorList>
    </citation>
    <scope>NUCLEOTIDE SEQUENCE [LARGE SCALE GENOMIC DNA]</scope>
    <source>
        <strain evidence="2">cv. Nipponbare</strain>
    </source>
</reference>
<sequence>MLDLHSYYHISGRDPAAAAEHAVRPQRRLLELHHLPRRRERHRVHPPAWVDGEHVQRQRQAGDHARPPPLVVERLHHVVHREPTGARRARRPRHRRRLRAHVAGAGLLPQRRAALLQRGVGDDVSVATREVGLDGALVEGADEARVVAANLHLRADREQQRLIL</sequence>
<reference evidence="2" key="1">
    <citation type="journal article" date="2005" name="Nature">
        <title>The map-based sequence of the rice genome.</title>
        <authorList>
            <consortium name="International rice genome sequencing project (IRGSP)"/>
            <person name="Matsumoto T."/>
            <person name="Wu J."/>
            <person name="Kanamori H."/>
            <person name="Katayose Y."/>
            <person name="Fujisawa M."/>
            <person name="Namiki N."/>
            <person name="Mizuno H."/>
            <person name="Yamamoto K."/>
            <person name="Antonio B.A."/>
            <person name="Baba T."/>
            <person name="Sakata K."/>
            <person name="Nagamura Y."/>
            <person name="Aoki H."/>
            <person name="Arikawa K."/>
            <person name="Arita K."/>
            <person name="Bito T."/>
            <person name="Chiden Y."/>
            <person name="Fujitsuka N."/>
            <person name="Fukunaka R."/>
            <person name="Hamada M."/>
            <person name="Harada C."/>
            <person name="Hayashi A."/>
            <person name="Hijishita S."/>
            <person name="Honda M."/>
            <person name="Hosokawa S."/>
            <person name="Ichikawa Y."/>
            <person name="Idonuma A."/>
            <person name="Iijima M."/>
            <person name="Ikeda M."/>
            <person name="Ikeno M."/>
            <person name="Ito K."/>
            <person name="Ito S."/>
            <person name="Ito T."/>
            <person name="Ito Y."/>
            <person name="Ito Y."/>
            <person name="Iwabuchi A."/>
            <person name="Kamiya K."/>
            <person name="Karasawa W."/>
            <person name="Kurita K."/>
            <person name="Katagiri S."/>
            <person name="Kikuta A."/>
            <person name="Kobayashi H."/>
            <person name="Kobayashi N."/>
            <person name="Machita K."/>
            <person name="Maehara T."/>
            <person name="Masukawa M."/>
            <person name="Mizubayashi T."/>
            <person name="Mukai Y."/>
            <person name="Nagasaki H."/>
            <person name="Nagata Y."/>
            <person name="Naito S."/>
            <person name="Nakashima M."/>
            <person name="Nakama Y."/>
            <person name="Nakamichi Y."/>
            <person name="Nakamura M."/>
            <person name="Meguro A."/>
            <person name="Negishi M."/>
            <person name="Ohta I."/>
            <person name="Ohta T."/>
            <person name="Okamoto M."/>
            <person name="Ono N."/>
            <person name="Saji S."/>
            <person name="Sakaguchi M."/>
            <person name="Sakai K."/>
            <person name="Shibata M."/>
            <person name="Shimokawa T."/>
            <person name="Song J."/>
            <person name="Takazaki Y."/>
            <person name="Terasawa K."/>
            <person name="Tsugane M."/>
            <person name="Tsuji K."/>
            <person name="Ueda S."/>
            <person name="Waki K."/>
            <person name="Yamagata H."/>
            <person name="Yamamoto M."/>
            <person name="Yamamoto S."/>
            <person name="Yamane H."/>
            <person name="Yoshiki S."/>
            <person name="Yoshihara R."/>
            <person name="Yukawa K."/>
            <person name="Zhong H."/>
            <person name="Yano M."/>
            <person name="Yuan Q."/>
            <person name="Ouyang S."/>
            <person name="Liu J."/>
            <person name="Jones K.M."/>
            <person name="Gansberger K."/>
            <person name="Moffat K."/>
            <person name="Hill J."/>
            <person name="Bera J."/>
            <person name="Fadrosh D."/>
            <person name="Jin S."/>
            <person name="Johri S."/>
            <person name="Kim M."/>
            <person name="Overton L."/>
            <person name="Reardon M."/>
            <person name="Tsitrin T."/>
            <person name="Vuong H."/>
            <person name="Weaver B."/>
            <person name="Ciecko A."/>
            <person name="Tallon L."/>
            <person name="Jackson J."/>
            <person name="Pai G."/>
            <person name="Aken S.V."/>
            <person name="Utterback T."/>
            <person name="Reidmuller S."/>
            <person name="Feldblyum T."/>
            <person name="Hsiao J."/>
            <person name="Zismann V."/>
            <person name="Iobst S."/>
            <person name="de Vazeille A.R."/>
            <person name="Buell C.R."/>
            <person name="Ying K."/>
            <person name="Li Y."/>
            <person name="Lu T."/>
            <person name="Huang Y."/>
            <person name="Zhao Q."/>
            <person name="Feng Q."/>
            <person name="Zhang L."/>
            <person name="Zhu J."/>
            <person name="Weng Q."/>
            <person name="Mu J."/>
            <person name="Lu Y."/>
            <person name="Fan D."/>
            <person name="Liu Y."/>
            <person name="Guan J."/>
            <person name="Zhang Y."/>
            <person name="Yu S."/>
            <person name="Liu X."/>
            <person name="Zhang Y."/>
            <person name="Hong G."/>
            <person name="Han B."/>
            <person name="Choisne N."/>
            <person name="Demange N."/>
            <person name="Orjeda G."/>
            <person name="Samain S."/>
            <person name="Cattolico L."/>
            <person name="Pelletier E."/>
            <person name="Couloux A."/>
            <person name="Segurens B."/>
            <person name="Wincker P."/>
            <person name="D'Hont A."/>
            <person name="Scarpelli C."/>
            <person name="Weissenbach J."/>
            <person name="Salanoubat M."/>
            <person name="Quetier F."/>
            <person name="Yu Y."/>
            <person name="Kim H.R."/>
            <person name="Rambo T."/>
            <person name="Currie J."/>
            <person name="Collura K."/>
            <person name="Luo M."/>
            <person name="Yang T."/>
            <person name="Ammiraju J.S.S."/>
            <person name="Engler F."/>
            <person name="Soderlund C."/>
            <person name="Wing R.A."/>
            <person name="Palmer L.E."/>
            <person name="de la Bastide M."/>
            <person name="Spiegel L."/>
            <person name="Nascimento L."/>
            <person name="Zutavern T."/>
            <person name="O'Shaughnessy A."/>
            <person name="Dike S."/>
            <person name="Dedhia N."/>
            <person name="Preston R."/>
            <person name="Balija V."/>
            <person name="McCombie W.R."/>
            <person name="Chow T."/>
            <person name="Chen H."/>
            <person name="Chung M."/>
            <person name="Chen C."/>
            <person name="Shaw J."/>
            <person name="Wu H."/>
            <person name="Hsiao K."/>
            <person name="Chao Y."/>
            <person name="Chu M."/>
            <person name="Cheng C."/>
            <person name="Hour A."/>
            <person name="Lee P."/>
            <person name="Lin S."/>
            <person name="Lin Y."/>
            <person name="Liou J."/>
            <person name="Liu S."/>
            <person name="Hsing Y."/>
            <person name="Raghuvanshi S."/>
            <person name="Mohanty A."/>
            <person name="Bharti A.K."/>
            <person name="Gaur A."/>
            <person name="Gupta V."/>
            <person name="Kumar D."/>
            <person name="Ravi V."/>
            <person name="Vij S."/>
            <person name="Kapur A."/>
            <person name="Khurana P."/>
            <person name="Khurana P."/>
            <person name="Khurana J.P."/>
            <person name="Tyagi A.K."/>
            <person name="Gaikwad K."/>
            <person name="Singh A."/>
            <person name="Dalal V."/>
            <person name="Srivastava S."/>
            <person name="Dixit A."/>
            <person name="Pal A.K."/>
            <person name="Ghazi I.A."/>
            <person name="Yadav M."/>
            <person name="Pandit A."/>
            <person name="Bhargava A."/>
            <person name="Sureshbabu K."/>
            <person name="Batra K."/>
            <person name="Sharma T.R."/>
            <person name="Mohapatra T."/>
            <person name="Singh N.K."/>
            <person name="Messing J."/>
            <person name="Nelson A.B."/>
            <person name="Fuks G."/>
            <person name="Kavchok S."/>
            <person name="Keizer G."/>
            <person name="Linton E."/>
            <person name="Llaca V."/>
            <person name="Song R."/>
            <person name="Tanyolac B."/>
            <person name="Young S."/>
            <person name="Ho-Il K."/>
            <person name="Hahn J.H."/>
            <person name="Sangsakoo G."/>
            <person name="Vanavichit A."/>
            <person name="de Mattos Luiz.A.T."/>
            <person name="Zimmer P.D."/>
            <person name="Malone G."/>
            <person name="Dellagostin O."/>
            <person name="de Oliveira A.C."/>
            <person name="Bevan M."/>
            <person name="Bancroft I."/>
            <person name="Minx P."/>
            <person name="Cordum H."/>
            <person name="Wilson R."/>
            <person name="Cheng Z."/>
            <person name="Jin W."/>
            <person name="Jiang J."/>
            <person name="Leong S.A."/>
            <person name="Iwama H."/>
            <person name="Gojobori T."/>
            <person name="Itoh T."/>
            <person name="Niimura Y."/>
            <person name="Fujii Y."/>
            <person name="Habara T."/>
            <person name="Sakai H."/>
            <person name="Sato Y."/>
            <person name="Wilson G."/>
            <person name="Kumar K."/>
            <person name="McCouch S."/>
            <person name="Juretic N."/>
            <person name="Hoen D."/>
            <person name="Wright S."/>
            <person name="Bruskiewich R."/>
            <person name="Bureau T."/>
            <person name="Miyao A."/>
            <person name="Hirochika H."/>
            <person name="Nishikawa T."/>
            <person name="Kadowaki K."/>
            <person name="Sugiura M."/>
            <person name="Burr B."/>
            <person name="Sasaki T."/>
        </authorList>
    </citation>
    <scope>NUCLEOTIDE SEQUENCE [LARGE SCALE GENOMIC DNA]</scope>
    <source>
        <strain evidence="2">cv. Nipponbare</strain>
    </source>
</reference>
<evidence type="ECO:0000313" key="1">
    <source>
        <dbReference type="EMBL" id="BAT13690.1"/>
    </source>
</evidence>
<dbReference type="Proteomes" id="UP000059680">
    <property type="component" value="Chromosome 11"/>
</dbReference>
<name>A0A0N7KST2_ORYSJ</name>
<dbReference type="InParanoid" id="A0A0N7KST2"/>
<organism evidence="1 2">
    <name type="scientific">Oryza sativa subsp. japonica</name>
    <name type="common">Rice</name>
    <dbReference type="NCBI Taxonomy" id="39947"/>
    <lineage>
        <taxon>Eukaryota</taxon>
        <taxon>Viridiplantae</taxon>
        <taxon>Streptophyta</taxon>
        <taxon>Embryophyta</taxon>
        <taxon>Tracheophyta</taxon>
        <taxon>Spermatophyta</taxon>
        <taxon>Magnoliopsida</taxon>
        <taxon>Liliopsida</taxon>
        <taxon>Poales</taxon>
        <taxon>Poaceae</taxon>
        <taxon>BOP clade</taxon>
        <taxon>Oryzoideae</taxon>
        <taxon>Oryzeae</taxon>
        <taxon>Oryzinae</taxon>
        <taxon>Oryza</taxon>
        <taxon>Oryza sativa</taxon>
    </lineage>
</organism>
<feature type="non-terminal residue" evidence="1">
    <location>
        <position position="1"/>
    </location>
</feature>
<dbReference type="PaxDb" id="39947-A0A0N7KST2"/>
<dbReference type="AlphaFoldDB" id="A0A0N7KST2"/>